<dbReference type="InterPro" id="IPR006156">
    <property type="entry name" value="Dihydroneopterin_aldolase"/>
</dbReference>
<keyword evidence="6" id="KW-0456">Lyase</keyword>
<sequence>MTDSISIIGIKGFGYHGVLPTERQNGQDFIVDVTLQFALAPAGLSDDLTKSVHYGEVANDVHAEIVGDPLNLIEALAERIASKILTRKLVQTVVVTVHKPTAPIEVPFADVSVTITRP</sequence>
<dbReference type="InterPro" id="IPR043133">
    <property type="entry name" value="GTP-CH-I_C/QueF"/>
</dbReference>
<evidence type="ECO:0000256" key="7">
    <source>
        <dbReference type="ARBA" id="ARBA00032903"/>
    </source>
</evidence>
<comment type="catalytic activity">
    <reaction evidence="1">
        <text>7,8-dihydroneopterin = 6-hydroxymethyl-7,8-dihydropterin + glycolaldehyde</text>
        <dbReference type="Rhea" id="RHEA:10540"/>
        <dbReference type="ChEBI" id="CHEBI:17001"/>
        <dbReference type="ChEBI" id="CHEBI:17071"/>
        <dbReference type="ChEBI" id="CHEBI:44841"/>
        <dbReference type="EC" id="4.1.2.25"/>
    </reaction>
</comment>
<evidence type="ECO:0000313" key="9">
    <source>
        <dbReference type="EMBL" id="CAB4685547.1"/>
    </source>
</evidence>
<proteinExistence type="inferred from homology"/>
<organism evidence="9">
    <name type="scientific">freshwater metagenome</name>
    <dbReference type="NCBI Taxonomy" id="449393"/>
    <lineage>
        <taxon>unclassified sequences</taxon>
        <taxon>metagenomes</taxon>
        <taxon>ecological metagenomes</taxon>
    </lineage>
</organism>
<evidence type="ECO:0000256" key="1">
    <source>
        <dbReference type="ARBA" id="ARBA00001353"/>
    </source>
</evidence>
<evidence type="ECO:0000259" key="8">
    <source>
        <dbReference type="SMART" id="SM00905"/>
    </source>
</evidence>
<evidence type="ECO:0000256" key="6">
    <source>
        <dbReference type="ARBA" id="ARBA00023239"/>
    </source>
</evidence>
<keyword evidence="5" id="KW-0289">Folate biosynthesis</keyword>
<evidence type="ECO:0000256" key="3">
    <source>
        <dbReference type="ARBA" id="ARBA00005708"/>
    </source>
</evidence>
<protein>
    <recommendedName>
        <fullName evidence="4">dihydroneopterin aldolase</fullName>
        <ecNumber evidence="4">4.1.2.25</ecNumber>
    </recommendedName>
    <alternativeName>
        <fullName evidence="7">7,8-dihydroneopterin aldolase</fullName>
    </alternativeName>
</protein>
<dbReference type="EMBL" id="CAEZXB010000038">
    <property type="protein sequence ID" value="CAB4685547.1"/>
    <property type="molecule type" value="Genomic_DNA"/>
</dbReference>
<dbReference type="InterPro" id="IPR006157">
    <property type="entry name" value="FolB_dom"/>
</dbReference>
<dbReference type="Pfam" id="PF02152">
    <property type="entry name" value="FolB"/>
    <property type="match status" value="1"/>
</dbReference>
<dbReference type="GO" id="GO:0004150">
    <property type="term" value="F:dihydroneopterin aldolase activity"/>
    <property type="evidence" value="ECO:0007669"/>
    <property type="project" value="UniProtKB-EC"/>
</dbReference>
<evidence type="ECO:0000256" key="5">
    <source>
        <dbReference type="ARBA" id="ARBA00022909"/>
    </source>
</evidence>
<dbReference type="GO" id="GO:0005737">
    <property type="term" value="C:cytoplasm"/>
    <property type="evidence" value="ECO:0007669"/>
    <property type="project" value="TreeGrafter"/>
</dbReference>
<reference evidence="9" key="1">
    <citation type="submission" date="2020-05" db="EMBL/GenBank/DDBJ databases">
        <authorList>
            <person name="Chiriac C."/>
            <person name="Salcher M."/>
            <person name="Ghai R."/>
            <person name="Kavagutti S V."/>
        </authorList>
    </citation>
    <scope>NUCLEOTIDE SEQUENCE</scope>
</reference>
<comment type="pathway">
    <text evidence="2">Cofactor biosynthesis; tetrahydrofolate biosynthesis; 2-amino-4-hydroxy-6-hydroxymethyl-7,8-dihydropteridine diphosphate from 7,8-dihydroneopterin triphosphate: step 3/4.</text>
</comment>
<dbReference type="GO" id="GO:0046656">
    <property type="term" value="P:folic acid biosynthetic process"/>
    <property type="evidence" value="ECO:0007669"/>
    <property type="project" value="UniProtKB-KW"/>
</dbReference>
<evidence type="ECO:0000256" key="4">
    <source>
        <dbReference type="ARBA" id="ARBA00013043"/>
    </source>
</evidence>
<name>A0A6J6NGR8_9ZZZZ</name>
<dbReference type="FunFam" id="3.30.1130.10:FF:000003">
    <property type="entry name" value="7,8-dihydroneopterin aldolase"/>
    <property type="match status" value="1"/>
</dbReference>
<dbReference type="AlphaFoldDB" id="A0A6J6NGR8"/>
<dbReference type="PANTHER" id="PTHR42844:SF1">
    <property type="entry name" value="DIHYDRONEOPTERIN ALDOLASE 1-RELATED"/>
    <property type="match status" value="1"/>
</dbReference>
<dbReference type="Gene3D" id="3.30.1130.10">
    <property type="match status" value="1"/>
</dbReference>
<comment type="similarity">
    <text evidence="3">Belongs to the DHNA family.</text>
</comment>
<gene>
    <name evidence="9" type="ORF">UFOPK2342_01459</name>
</gene>
<evidence type="ECO:0000256" key="2">
    <source>
        <dbReference type="ARBA" id="ARBA00005013"/>
    </source>
</evidence>
<dbReference type="SMART" id="SM00905">
    <property type="entry name" value="FolB"/>
    <property type="match status" value="1"/>
</dbReference>
<feature type="domain" description="Dihydroneopterin aldolase/epimerase" evidence="8">
    <location>
        <begin position="5"/>
        <end position="117"/>
    </location>
</feature>
<dbReference type="EC" id="4.1.2.25" evidence="4"/>
<dbReference type="NCBIfam" id="TIGR00526">
    <property type="entry name" value="folB_dom"/>
    <property type="match status" value="1"/>
</dbReference>
<dbReference type="PANTHER" id="PTHR42844">
    <property type="entry name" value="DIHYDRONEOPTERIN ALDOLASE 1-RELATED"/>
    <property type="match status" value="1"/>
</dbReference>
<dbReference type="SUPFAM" id="SSF55620">
    <property type="entry name" value="Tetrahydrobiopterin biosynthesis enzymes-like"/>
    <property type="match status" value="1"/>
</dbReference>
<dbReference type="CDD" id="cd00534">
    <property type="entry name" value="DHNA_DHNTPE"/>
    <property type="match status" value="1"/>
</dbReference>
<dbReference type="NCBIfam" id="TIGR00525">
    <property type="entry name" value="folB"/>
    <property type="match status" value="1"/>
</dbReference>
<accession>A0A6J6NGR8</accession>